<protein>
    <submittedName>
        <fullName evidence="2">Uncharacterized protein</fullName>
    </submittedName>
</protein>
<evidence type="ECO:0000256" key="1">
    <source>
        <dbReference type="SAM" id="MobiDB-lite"/>
    </source>
</evidence>
<sequence length="30" mass="3485">NTPILKLSTKSTPGSQRQPQNFQEDRNHYV</sequence>
<feature type="compositionally biased region" description="Polar residues" evidence="1">
    <location>
        <begin position="1"/>
        <end position="22"/>
    </location>
</feature>
<dbReference type="EMBL" id="CAJVCH010460759">
    <property type="protein sequence ID" value="CAG7819811.1"/>
    <property type="molecule type" value="Genomic_DNA"/>
</dbReference>
<reference evidence="2" key="1">
    <citation type="submission" date="2021-06" db="EMBL/GenBank/DDBJ databases">
        <authorList>
            <person name="Hodson N. C."/>
            <person name="Mongue J. A."/>
            <person name="Jaron S. K."/>
        </authorList>
    </citation>
    <scope>NUCLEOTIDE SEQUENCE</scope>
</reference>
<evidence type="ECO:0000313" key="3">
    <source>
        <dbReference type="Proteomes" id="UP000708208"/>
    </source>
</evidence>
<organism evidence="2 3">
    <name type="scientific">Allacma fusca</name>
    <dbReference type="NCBI Taxonomy" id="39272"/>
    <lineage>
        <taxon>Eukaryota</taxon>
        <taxon>Metazoa</taxon>
        <taxon>Ecdysozoa</taxon>
        <taxon>Arthropoda</taxon>
        <taxon>Hexapoda</taxon>
        <taxon>Collembola</taxon>
        <taxon>Symphypleona</taxon>
        <taxon>Sminthuridae</taxon>
        <taxon>Allacma</taxon>
    </lineage>
</organism>
<evidence type="ECO:0000313" key="2">
    <source>
        <dbReference type="EMBL" id="CAG7819811.1"/>
    </source>
</evidence>
<feature type="region of interest" description="Disordered" evidence="1">
    <location>
        <begin position="1"/>
        <end position="30"/>
    </location>
</feature>
<name>A0A8J2KKN8_9HEXA</name>
<dbReference type="Proteomes" id="UP000708208">
    <property type="component" value="Unassembled WGS sequence"/>
</dbReference>
<accession>A0A8J2KKN8</accession>
<comment type="caution">
    <text evidence="2">The sequence shown here is derived from an EMBL/GenBank/DDBJ whole genome shotgun (WGS) entry which is preliminary data.</text>
</comment>
<keyword evidence="3" id="KW-1185">Reference proteome</keyword>
<gene>
    <name evidence="2" type="ORF">AFUS01_LOCUS30237</name>
</gene>
<feature type="non-terminal residue" evidence="2">
    <location>
        <position position="1"/>
    </location>
</feature>
<proteinExistence type="predicted"/>
<dbReference type="AlphaFoldDB" id="A0A8J2KKN8"/>